<gene>
    <name evidence="20" type="primary">glmU</name>
    <name evidence="23" type="ORF">SAMN04490247_2995</name>
</gene>
<evidence type="ECO:0000256" key="4">
    <source>
        <dbReference type="ARBA" id="ARBA00007707"/>
    </source>
</evidence>
<feature type="region of interest" description="Pyrophosphorylase" evidence="20">
    <location>
        <begin position="1"/>
        <end position="230"/>
    </location>
</feature>
<protein>
    <recommendedName>
        <fullName evidence="20">Bifunctional protein GlmU</fullName>
    </recommendedName>
    <domain>
        <recommendedName>
            <fullName evidence="20">UDP-N-acetylglucosamine pyrophosphorylase</fullName>
            <ecNumber evidence="20">2.7.7.23</ecNumber>
        </recommendedName>
        <alternativeName>
            <fullName evidence="20">N-acetylglucosamine-1-phosphate uridyltransferase</fullName>
        </alternativeName>
    </domain>
    <domain>
        <recommendedName>
            <fullName evidence="20">Glucosamine-1-phosphate N-acetyltransferase</fullName>
            <ecNumber evidence="20">2.3.1.157</ecNumber>
        </recommendedName>
    </domain>
</protein>
<comment type="pathway">
    <text evidence="20">Bacterial outer membrane biogenesis; LPS lipid A biosynthesis.</text>
</comment>
<evidence type="ECO:0000256" key="19">
    <source>
        <dbReference type="ARBA" id="ARBA00049628"/>
    </source>
</evidence>
<comment type="caution">
    <text evidence="20">Lacks conserved residue(s) required for the propagation of feature annotation.</text>
</comment>
<comment type="subcellular location">
    <subcellularLocation>
        <location evidence="1 20">Cytoplasm</location>
    </subcellularLocation>
</comment>
<dbReference type="GO" id="GO:0000902">
    <property type="term" value="P:cell morphogenesis"/>
    <property type="evidence" value="ECO:0007669"/>
    <property type="project" value="UniProtKB-UniRule"/>
</dbReference>
<evidence type="ECO:0000256" key="16">
    <source>
        <dbReference type="ARBA" id="ARBA00023316"/>
    </source>
</evidence>
<dbReference type="RefSeq" id="WP_093194660.1">
    <property type="nucleotide sequence ID" value="NZ_FNEV01000012.1"/>
</dbReference>
<feature type="domain" description="Nucleotidyl transferase" evidence="21">
    <location>
        <begin position="6"/>
        <end position="219"/>
    </location>
</feature>
<evidence type="ECO:0000256" key="14">
    <source>
        <dbReference type="ARBA" id="ARBA00023268"/>
    </source>
</evidence>
<feature type="binding site" evidence="20">
    <location>
        <position position="103"/>
    </location>
    <ligand>
        <name>Mg(2+)</name>
        <dbReference type="ChEBI" id="CHEBI:18420"/>
    </ligand>
</feature>
<evidence type="ECO:0000256" key="5">
    <source>
        <dbReference type="ARBA" id="ARBA00007947"/>
    </source>
</evidence>
<dbReference type="GO" id="GO:0071555">
    <property type="term" value="P:cell wall organization"/>
    <property type="evidence" value="ECO:0007669"/>
    <property type="project" value="UniProtKB-KW"/>
</dbReference>
<dbReference type="Pfam" id="PF25087">
    <property type="entry name" value="GMPPB_C"/>
    <property type="match status" value="1"/>
</dbReference>
<sequence length="459" mass="49193">MANRFAVVLAAGQGTRMKSKLYKVLHPVCGKPMVQHVTDQLNKLELSEIITVVGFGAETVQEQLGDSSKYAIQEEQLGTGHAVLQAGDYLADKKGTTVVVCGDTPLLTSETLESLLSHHEEKSAKATVLTAHAEDPHGYGRVIRNGEGNVERIVEQKDASEEEGKVQEINTGTYCFDNESLFRALSNVSNNNAQGEYYLPDVMEILQGEGEAVSAYQMDDLKEALGVNDRVALSKAEALMRERINEKHMKNGVTIIDSSHTYISEEAVIGRDVTIHPGTTITGDTVIEDDAVIGPNSSVERSFIGEGTVVKQSVVADSRVGSRVNIGPFAHIRPESELGDGAKVGNFVEVKKSKLGTGSKASHLSYIGDADVGEGVNIGCGTITVNYDGENKYLTTIEDDAFIGCNSNLIAPVTVGKGSYVAAGSTINKDVPADSLSIARARQTNKEGYAQKLKSMKKD</sequence>
<dbReference type="NCBIfam" id="NF010934">
    <property type="entry name" value="PRK14354.1"/>
    <property type="match status" value="1"/>
</dbReference>
<dbReference type="EC" id="2.7.7.23" evidence="20"/>
<dbReference type="EMBL" id="FNEV01000012">
    <property type="protein sequence ID" value="SDJ72380.1"/>
    <property type="molecule type" value="Genomic_DNA"/>
</dbReference>
<dbReference type="InterPro" id="IPR050065">
    <property type="entry name" value="GlmU-like"/>
</dbReference>
<feature type="binding site" evidence="20">
    <location>
        <position position="423"/>
    </location>
    <ligand>
        <name>acetyl-CoA</name>
        <dbReference type="ChEBI" id="CHEBI:57288"/>
    </ligand>
</feature>
<dbReference type="AlphaFoldDB" id="A0A1G8W4F9"/>
<evidence type="ECO:0000313" key="24">
    <source>
        <dbReference type="Proteomes" id="UP000199225"/>
    </source>
</evidence>
<evidence type="ECO:0000256" key="2">
    <source>
        <dbReference type="ARBA" id="ARBA00005166"/>
    </source>
</evidence>
<feature type="domain" description="Mannose-1-phosphate guanyltransferase C-terminal" evidence="22">
    <location>
        <begin position="264"/>
        <end position="352"/>
    </location>
</feature>
<reference evidence="24" key="1">
    <citation type="submission" date="2016-10" db="EMBL/GenBank/DDBJ databases">
        <authorList>
            <person name="Varghese N."/>
            <person name="Submissions S."/>
        </authorList>
    </citation>
    <scope>NUCLEOTIDE SEQUENCE [LARGE SCALE GENOMIC DNA]</scope>
    <source>
        <strain evidence="24">DSM 4771</strain>
    </source>
</reference>
<organism evidence="23 24">
    <name type="scientific">Salimicrobium halophilum</name>
    <dbReference type="NCBI Taxonomy" id="86666"/>
    <lineage>
        <taxon>Bacteria</taxon>
        <taxon>Bacillati</taxon>
        <taxon>Bacillota</taxon>
        <taxon>Bacilli</taxon>
        <taxon>Bacillales</taxon>
        <taxon>Bacillaceae</taxon>
        <taxon>Salimicrobium</taxon>
    </lineage>
</organism>
<feature type="binding site" evidence="20">
    <location>
        <position position="155"/>
    </location>
    <ligand>
        <name>UDP-N-acetyl-alpha-D-glucosamine</name>
        <dbReference type="ChEBI" id="CHEBI:57705"/>
    </ligand>
</feature>
<comment type="catalytic activity">
    <reaction evidence="17 20">
        <text>alpha-D-glucosamine 1-phosphate + acetyl-CoA = N-acetyl-alpha-D-glucosamine 1-phosphate + CoA + H(+)</text>
        <dbReference type="Rhea" id="RHEA:13725"/>
        <dbReference type="ChEBI" id="CHEBI:15378"/>
        <dbReference type="ChEBI" id="CHEBI:57287"/>
        <dbReference type="ChEBI" id="CHEBI:57288"/>
        <dbReference type="ChEBI" id="CHEBI:57776"/>
        <dbReference type="ChEBI" id="CHEBI:58516"/>
        <dbReference type="EC" id="2.3.1.157"/>
    </reaction>
</comment>
<evidence type="ECO:0000259" key="21">
    <source>
        <dbReference type="Pfam" id="PF00483"/>
    </source>
</evidence>
<dbReference type="SUPFAM" id="SSF51161">
    <property type="entry name" value="Trimeric LpxA-like enzymes"/>
    <property type="match status" value="1"/>
</dbReference>
<evidence type="ECO:0000256" key="1">
    <source>
        <dbReference type="ARBA" id="ARBA00004496"/>
    </source>
</evidence>
<dbReference type="CDD" id="cd03353">
    <property type="entry name" value="LbH_GlmU_C"/>
    <property type="match status" value="1"/>
</dbReference>
<keyword evidence="8 20" id="KW-0548">Nucleotidyltransferase</keyword>
<evidence type="ECO:0000256" key="10">
    <source>
        <dbReference type="ARBA" id="ARBA00022737"/>
    </source>
</evidence>
<dbReference type="InterPro" id="IPR005882">
    <property type="entry name" value="Bifunctional_GlmU"/>
</dbReference>
<dbReference type="EC" id="2.3.1.157" evidence="20"/>
<keyword evidence="16 20" id="KW-0961">Cell wall biogenesis/degradation</keyword>
<evidence type="ECO:0000256" key="8">
    <source>
        <dbReference type="ARBA" id="ARBA00022695"/>
    </source>
</evidence>
<evidence type="ECO:0000256" key="20">
    <source>
        <dbReference type="HAMAP-Rule" id="MF_01631"/>
    </source>
</evidence>
<accession>A0A1G8W4F9</accession>
<keyword evidence="14 20" id="KW-0511">Multifunctional enzyme</keyword>
<dbReference type="GO" id="GO:0009252">
    <property type="term" value="P:peptidoglycan biosynthetic process"/>
    <property type="evidence" value="ECO:0007669"/>
    <property type="project" value="UniProtKB-UniRule"/>
</dbReference>
<comment type="cofactor">
    <cofactor evidence="20">
        <name>Mg(2+)</name>
        <dbReference type="ChEBI" id="CHEBI:18420"/>
    </cofactor>
    <text evidence="20">Binds 1 Mg(2+) ion per subunit.</text>
</comment>
<name>A0A1G8W4F9_9BACI</name>
<dbReference type="OrthoDB" id="9775031at2"/>
<feature type="binding site" evidence="20">
    <location>
        <position position="333"/>
    </location>
    <ligand>
        <name>UDP-N-acetyl-alpha-D-glucosamine</name>
        <dbReference type="ChEBI" id="CHEBI:57705"/>
    </ligand>
</feature>
<dbReference type="STRING" id="86666.SAMN04490247_2995"/>
<dbReference type="InterPro" id="IPR005835">
    <property type="entry name" value="NTP_transferase_dom"/>
</dbReference>
<dbReference type="Gene3D" id="3.90.550.10">
    <property type="entry name" value="Spore Coat Polysaccharide Biosynthesis Protein SpsA, Chain A"/>
    <property type="match status" value="1"/>
</dbReference>
<comment type="similarity">
    <text evidence="4 20">In the C-terminal section; belongs to the transferase hexapeptide repeat family.</text>
</comment>
<evidence type="ECO:0000256" key="9">
    <source>
        <dbReference type="ARBA" id="ARBA00022723"/>
    </source>
</evidence>
<evidence type="ECO:0000256" key="6">
    <source>
        <dbReference type="ARBA" id="ARBA00022490"/>
    </source>
</evidence>
<keyword evidence="10 20" id="KW-0677">Repeat</keyword>
<dbReference type="NCBIfam" id="TIGR01173">
    <property type="entry name" value="glmU"/>
    <property type="match status" value="1"/>
</dbReference>
<evidence type="ECO:0000256" key="3">
    <source>
        <dbReference type="ARBA" id="ARBA00005208"/>
    </source>
</evidence>
<dbReference type="InterPro" id="IPR011004">
    <property type="entry name" value="Trimer_LpxA-like_sf"/>
</dbReference>
<dbReference type="Pfam" id="PF00483">
    <property type="entry name" value="NTP_transferase"/>
    <property type="match status" value="1"/>
</dbReference>
<comment type="function">
    <text evidence="19 20">Catalyzes the last two sequential reactions in the de novo biosynthetic pathway for UDP-N-acetylglucosamine (UDP-GlcNAc). The C-terminal domain catalyzes the transfer of acetyl group from acetyl coenzyme A to glucosamine-1-phosphate (GlcN-1-P) to produce N-acetylglucosamine-1-phosphate (GlcNAc-1-P), which is converted into UDP-GlcNAc by the transfer of uridine 5-monophosphate (from uridine 5-triphosphate), a reaction catalyzed by the N-terminal domain.</text>
</comment>
<dbReference type="CDD" id="cd02540">
    <property type="entry name" value="GT2_GlmU_N_bac"/>
    <property type="match status" value="1"/>
</dbReference>
<keyword evidence="13 20" id="KW-0573">Peptidoglycan synthesis</keyword>
<feature type="binding site" evidence="20">
    <location>
        <position position="377"/>
    </location>
    <ligand>
        <name>UDP-N-acetyl-alpha-D-glucosamine</name>
        <dbReference type="ChEBI" id="CHEBI:57705"/>
    </ligand>
</feature>
<keyword evidence="7 20" id="KW-0808">Transferase</keyword>
<dbReference type="InterPro" id="IPR038009">
    <property type="entry name" value="GlmU_C_LbH"/>
</dbReference>
<keyword evidence="12 20" id="KW-0133">Cell shape</keyword>
<dbReference type="GO" id="GO:0019134">
    <property type="term" value="F:glucosamine-1-phosphate N-acetyltransferase activity"/>
    <property type="evidence" value="ECO:0007669"/>
    <property type="project" value="UniProtKB-UniRule"/>
</dbReference>
<dbReference type="Pfam" id="PF00132">
    <property type="entry name" value="Hexapep"/>
    <property type="match status" value="1"/>
</dbReference>
<comment type="subunit">
    <text evidence="20">Homotrimer.</text>
</comment>
<keyword evidence="15 20" id="KW-0012">Acyltransferase</keyword>
<evidence type="ECO:0000256" key="7">
    <source>
        <dbReference type="ARBA" id="ARBA00022679"/>
    </source>
</evidence>
<dbReference type="InterPro" id="IPR056729">
    <property type="entry name" value="GMPPB_C"/>
</dbReference>
<dbReference type="PROSITE" id="PS00101">
    <property type="entry name" value="HEXAPEP_TRANSFERASES"/>
    <property type="match status" value="1"/>
</dbReference>
<feature type="binding site" evidence="20">
    <location>
        <begin position="386"/>
        <end position="387"/>
    </location>
    <ligand>
        <name>acetyl-CoA</name>
        <dbReference type="ChEBI" id="CHEBI:57288"/>
    </ligand>
</feature>
<dbReference type="UniPathway" id="UPA00973"/>
<keyword evidence="9 20" id="KW-0479">Metal-binding</keyword>
<dbReference type="InterPro" id="IPR018357">
    <property type="entry name" value="Hexapep_transf_CS"/>
</dbReference>
<feature type="binding site" evidence="20">
    <location>
        <position position="228"/>
    </location>
    <ligand>
        <name>Mg(2+)</name>
        <dbReference type="ChEBI" id="CHEBI:18420"/>
    </ligand>
</feature>
<keyword evidence="11 20" id="KW-0460">Magnesium</keyword>
<feature type="binding site" evidence="20">
    <location>
        <begin position="9"/>
        <end position="12"/>
    </location>
    <ligand>
        <name>UDP-N-acetyl-alpha-D-glucosamine</name>
        <dbReference type="ChEBI" id="CHEBI:57705"/>
    </ligand>
</feature>
<comment type="pathway">
    <text evidence="2 20">Nucleotide-sugar biosynthesis; UDP-N-acetyl-alpha-D-glucosamine biosynthesis; N-acetyl-alpha-D-glucosamine 1-phosphate from alpha-D-glucosamine 6-phosphate (route II): step 2/2.</text>
</comment>
<comment type="similarity">
    <text evidence="5 20">In the N-terminal section; belongs to the N-acetylglucosamine-1-phosphate uridyltransferase family.</text>
</comment>
<feature type="binding site" evidence="20">
    <location>
        <position position="23"/>
    </location>
    <ligand>
        <name>UDP-N-acetyl-alpha-D-glucosamine</name>
        <dbReference type="ChEBI" id="CHEBI:57705"/>
    </ligand>
</feature>
<dbReference type="GO" id="GO:0016020">
    <property type="term" value="C:membrane"/>
    <property type="evidence" value="ECO:0007669"/>
    <property type="project" value="GOC"/>
</dbReference>
<feature type="binding site" evidence="20">
    <location>
        <position position="228"/>
    </location>
    <ligand>
        <name>UDP-N-acetyl-alpha-D-glucosamine</name>
        <dbReference type="ChEBI" id="CHEBI:57705"/>
    </ligand>
</feature>
<evidence type="ECO:0000256" key="17">
    <source>
        <dbReference type="ARBA" id="ARBA00048247"/>
    </source>
</evidence>
<evidence type="ECO:0000313" key="23">
    <source>
        <dbReference type="EMBL" id="SDJ72380.1"/>
    </source>
</evidence>
<feature type="binding site" evidence="20">
    <location>
        <position position="73"/>
    </location>
    <ligand>
        <name>UDP-N-acetyl-alpha-D-glucosamine</name>
        <dbReference type="ChEBI" id="CHEBI:57705"/>
    </ligand>
</feature>
<dbReference type="GO" id="GO:0003977">
    <property type="term" value="F:UDP-N-acetylglucosamine diphosphorylase activity"/>
    <property type="evidence" value="ECO:0007669"/>
    <property type="project" value="UniProtKB-UniRule"/>
</dbReference>
<feature type="binding site" evidence="20">
    <location>
        <position position="351"/>
    </location>
    <ligand>
        <name>UDP-N-acetyl-alpha-D-glucosamine</name>
        <dbReference type="ChEBI" id="CHEBI:57705"/>
    </ligand>
</feature>
<keyword evidence="6 20" id="KW-0963">Cytoplasm</keyword>
<feature type="binding site" evidence="20">
    <location>
        <position position="366"/>
    </location>
    <ligand>
        <name>UDP-N-acetyl-alpha-D-glucosamine</name>
        <dbReference type="ChEBI" id="CHEBI:57705"/>
    </ligand>
</feature>
<dbReference type="PANTHER" id="PTHR43584:SF3">
    <property type="entry name" value="BIFUNCTIONAL PROTEIN GLMU"/>
    <property type="match status" value="1"/>
</dbReference>
<feature type="active site" description="Proton acceptor" evidence="20">
    <location>
        <position position="363"/>
    </location>
</feature>
<evidence type="ECO:0000256" key="18">
    <source>
        <dbReference type="ARBA" id="ARBA00048493"/>
    </source>
</evidence>
<dbReference type="InterPro" id="IPR001451">
    <property type="entry name" value="Hexapep"/>
</dbReference>
<dbReference type="InterPro" id="IPR029044">
    <property type="entry name" value="Nucleotide-diphossugar_trans"/>
</dbReference>
<dbReference type="Gene3D" id="2.160.10.10">
    <property type="entry name" value="Hexapeptide repeat proteins"/>
    <property type="match status" value="1"/>
</dbReference>
<dbReference type="GO" id="GO:0000287">
    <property type="term" value="F:magnesium ion binding"/>
    <property type="evidence" value="ECO:0007669"/>
    <property type="project" value="UniProtKB-UniRule"/>
</dbReference>
<proteinExistence type="inferred from homology"/>
<feature type="binding site" evidence="20">
    <location>
        <position position="140"/>
    </location>
    <ligand>
        <name>UDP-N-acetyl-alpha-D-glucosamine</name>
        <dbReference type="ChEBI" id="CHEBI:57705"/>
    </ligand>
</feature>
<dbReference type="GO" id="GO:0006048">
    <property type="term" value="P:UDP-N-acetylglucosamine biosynthetic process"/>
    <property type="evidence" value="ECO:0007669"/>
    <property type="project" value="UniProtKB-UniPathway"/>
</dbReference>
<dbReference type="GO" id="GO:0005737">
    <property type="term" value="C:cytoplasm"/>
    <property type="evidence" value="ECO:0007669"/>
    <property type="project" value="UniProtKB-SubCell"/>
</dbReference>
<feature type="binding site" evidence="20">
    <location>
        <begin position="78"/>
        <end position="79"/>
    </location>
    <ligand>
        <name>UDP-N-acetyl-alpha-D-glucosamine</name>
        <dbReference type="ChEBI" id="CHEBI:57705"/>
    </ligand>
</feature>
<comment type="catalytic activity">
    <reaction evidence="18 20">
        <text>N-acetyl-alpha-D-glucosamine 1-phosphate + UTP + H(+) = UDP-N-acetyl-alpha-D-glucosamine + diphosphate</text>
        <dbReference type="Rhea" id="RHEA:13509"/>
        <dbReference type="ChEBI" id="CHEBI:15378"/>
        <dbReference type="ChEBI" id="CHEBI:33019"/>
        <dbReference type="ChEBI" id="CHEBI:46398"/>
        <dbReference type="ChEBI" id="CHEBI:57705"/>
        <dbReference type="ChEBI" id="CHEBI:57776"/>
        <dbReference type="EC" id="2.7.7.23"/>
    </reaction>
</comment>
<dbReference type="PANTHER" id="PTHR43584">
    <property type="entry name" value="NUCLEOTIDYL TRANSFERASE"/>
    <property type="match status" value="1"/>
</dbReference>
<feature type="binding site" evidence="20">
    <location>
        <position position="440"/>
    </location>
    <ligand>
        <name>acetyl-CoA</name>
        <dbReference type="ChEBI" id="CHEBI:57288"/>
    </ligand>
</feature>
<dbReference type="GO" id="GO:0008360">
    <property type="term" value="P:regulation of cell shape"/>
    <property type="evidence" value="ECO:0007669"/>
    <property type="project" value="UniProtKB-KW"/>
</dbReference>
<evidence type="ECO:0000256" key="12">
    <source>
        <dbReference type="ARBA" id="ARBA00022960"/>
    </source>
</evidence>
<evidence type="ECO:0000256" key="13">
    <source>
        <dbReference type="ARBA" id="ARBA00022984"/>
    </source>
</evidence>
<dbReference type="HAMAP" id="MF_01631">
    <property type="entry name" value="GlmU"/>
    <property type="match status" value="1"/>
</dbReference>
<feature type="region of interest" description="N-acetyltransferase" evidence="20">
    <location>
        <begin position="252"/>
        <end position="459"/>
    </location>
</feature>
<dbReference type="SUPFAM" id="SSF53448">
    <property type="entry name" value="Nucleotide-diphospho-sugar transferases"/>
    <property type="match status" value="1"/>
</dbReference>
<dbReference type="UniPathway" id="UPA00113">
    <property type="reaction ID" value="UER00532"/>
</dbReference>
<feature type="region of interest" description="Linker" evidence="20">
    <location>
        <begin position="231"/>
        <end position="251"/>
    </location>
</feature>
<evidence type="ECO:0000256" key="11">
    <source>
        <dbReference type="ARBA" id="ARBA00022842"/>
    </source>
</evidence>
<evidence type="ECO:0000259" key="22">
    <source>
        <dbReference type="Pfam" id="PF25087"/>
    </source>
</evidence>
<comment type="pathway">
    <text evidence="3 20">Nucleotide-sugar biosynthesis; UDP-N-acetyl-alpha-D-glucosamine biosynthesis; UDP-N-acetyl-alpha-D-glucosamine from N-acetyl-alpha-D-glucosamine 1-phosphate: step 1/1.</text>
</comment>
<evidence type="ECO:0000256" key="15">
    <source>
        <dbReference type="ARBA" id="ARBA00023315"/>
    </source>
</evidence>
<keyword evidence="24" id="KW-1185">Reference proteome</keyword>
<feature type="binding site" evidence="20">
    <location>
        <position position="170"/>
    </location>
    <ligand>
        <name>UDP-N-acetyl-alpha-D-glucosamine</name>
        <dbReference type="ChEBI" id="CHEBI:57705"/>
    </ligand>
</feature>
<dbReference type="GO" id="GO:0009245">
    <property type="term" value="P:lipid A biosynthetic process"/>
    <property type="evidence" value="ECO:0007669"/>
    <property type="project" value="UniProtKB-UniRule"/>
</dbReference>
<dbReference type="Proteomes" id="UP000199225">
    <property type="component" value="Unassembled WGS sequence"/>
</dbReference>